<reference evidence="1 2" key="1">
    <citation type="journal article" date="2018" name="Front. Plant Sci.">
        <title>Red Clover (Trifolium pratense) and Zigzag Clover (T. medium) - A Picture of Genomic Similarities and Differences.</title>
        <authorList>
            <person name="Dluhosova J."/>
            <person name="Istvanek J."/>
            <person name="Nedelnik J."/>
            <person name="Repkova J."/>
        </authorList>
    </citation>
    <scope>NUCLEOTIDE SEQUENCE [LARGE SCALE GENOMIC DNA]</scope>
    <source>
        <strain evidence="2">cv. 10/8</strain>
        <tissue evidence="1">Leaf</tissue>
    </source>
</reference>
<protein>
    <submittedName>
        <fullName evidence="1">Uncharacterized protein</fullName>
    </submittedName>
</protein>
<keyword evidence="2" id="KW-1185">Reference proteome</keyword>
<evidence type="ECO:0000313" key="2">
    <source>
        <dbReference type="Proteomes" id="UP000265520"/>
    </source>
</evidence>
<name>A0A392VXW4_9FABA</name>
<dbReference type="Proteomes" id="UP000265520">
    <property type="component" value="Unassembled WGS sequence"/>
</dbReference>
<proteinExistence type="predicted"/>
<dbReference type="EMBL" id="LXQA011318152">
    <property type="protein sequence ID" value="MCI93046.1"/>
    <property type="molecule type" value="Genomic_DNA"/>
</dbReference>
<sequence>MAERFWLESEKARRAQ</sequence>
<organism evidence="1 2">
    <name type="scientific">Trifolium medium</name>
    <dbReference type="NCBI Taxonomy" id="97028"/>
    <lineage>
        <taxon>Eukaryota</taxon>
        <taxon>Viridiplantae</taxon>
        <taxon>Streptophyta</taxon>
        <taxon>Embryophyta</taxon>
        <taxon>Tracheophyta</taxon>
        <taxon>Spermatophyta</taxon>
        <taxon>Magnoliopsida</taxon>
        <taxon>eudicotyledons</taxon>
        <taxon>Gunneridae</taxon>
        <taxon>Pentapetalae</taxon>
        <taxon>rosids</taxon>
        <taxon>fabids</taxon>
        <taxon>Fabales</taxon>
        <taxon>Fabaceae</taxon>
        <taxon>Papilionoideae</taxon>
        <taxon>50 kb inversion clade</taxon>
        <taxon>NPAAA clade</taxon>
        <taxon>Hologalegina</taxon>
        <taxon>IRL clade</taxon>
        <taxon>Trifolieae</taxon>
        <taxon>Trifolium</taxon>
    </lineage>
</organism>
<accession>A0A392VXW4</accession>
<comment type="caution">
    <text evidence="1">The sequence shown here is derived from an EMBL/GenBank/DDBJ whole genome shotgun (WGS) entry which is preliminary data.</text>
</comment>
<feature type="non-terminal residue" evidence="1">
    <location>
        <position position="16"/>
    </location>
</feature>
<evidence type="ECO:0000313" key="1">
    <source>
        <dbReference type="EMBL" id="MCI93046.1"/>
    </source>
</evidence>
<dbReference type="AlphaFoldDB" id="A0A392VXW4"/>